<dbReference type="RefSeq" id="WP_130417322.1">
    <property type="nucleotide sequence ID" value="NZ_SHKW01000001.1"/>
</dbReference>
<dbReference type="Gene3D" id="3.60.15.10">
    <property type="entry name" value="Ribonuclease Z/Hydroxyacylglutathione hydrolase-like"/>
    <property type="match status" value="1"/>
</dbReference>
<name>A0A4V6MFS6_9BACT</name>
<organism evidence="2 3">
    <name type="scientific">Edaphobacter modestus</name>
    <dbReference type="NCBI Taxonomy" id="388466"/>
    <lineage>
        <taxon>Bacteria</taxon>
        <taxon>Pseudomonadati</taxon>
        <taxon>Acidobacteriota</taxon>
        <taxon>Terriglobia</taxon>
        <taxon>Terriglobales</taxon>
        <taxon>Acidobacteriaceae</taxon>
        <taxon>Edaphobacter</taxon>
    </lineage>
</organism>
<feature type="domain" description="Metallo-beta-lactamase" evidence="1">
    <location>
        <begin position="96"/>
        <end position="296"/>
    </location>
</feature>
<comment type="caution">
    <text evidence="2">The sequence shown here is derived from an EMBL/GenBank/DDBJ whole genome shotgun (WGS) entry which is preliminary data.</text>
</comment>
<dbReference type="InterPro" id="IPR001279">
    <property type="entry name" value="Metallo-B-lactamas"/>
</dbReference>
<dbReference type="Proteomes" id="UP000292958">
    <property type="component" value="Unassembled WGS sequence"/>
</dbReference>
<dbReference type="OrthoDB" id="9805728at2"/>
<dbReference type="AlphaFoldDB" id="A0A4V6MFS6"/>
<reference evidence="2 3" key="1">
    <citation type="submission" date="2019-02" db="EMBL/GenBank/DDBJ databases">
        <title>Genomic Encyclopedia of Archaeal and Bacterial Type Strains, Phase II (KMG-II): from individual species to whole genera.</title>
        <authorList>
            <person name="Goeker M."/>
        </authorList>
    </citation>
    <scope>NUCLEOTIDE SEQUENCE [LARGE SCALE GENOMIC DNA]</scope>
    <source>
        <strain evidence="2 3">DSM 18101</strain>
    </source>
</reference>
<protein>
    <submittedName>
        <fullName evidence="2">L-ascorbate metabolism protein UlaG (Beta-lactamase superfamily)</fullName>
    </submittedName>
</protein>
<accession>A0A4V6MFS6</accession>
<dbReference type="InterPro" id="IPR036866">
    <property type="entry name" value="RibonucZ/Hydroxyglut_hydro"/>
</dbReference>
<evidence type="ECO:0000313" key="2">
    <source>
        <dbReference type="EMBL" id="RZU39046.1"/>
    </source>
</evidence>
<proteinExistence type="predicted"/>
<dbReference type="PANTHER" id="PTHR15032">
    <property type="entry name" value="N-ACYL-PHOSPHATIDYLETHANOLAMINE-HYDROLYZING PHOSPHOLIPASE D"/>
    <property type="match status" value="1"/>
</dbReference>
<dbReference type="SUPFAM" id="SSF56281">
    <property type="entry name" value="Metallo-hydrolase/oxidoreductase"/>
    <property type="match status" value="1"/>
</dbReference>
<dbReference type="GO" id="GO:0005737">
    <property type="term" value="C:cytoplasm"/>
    <property type="evidence" value="ECO:0007669"/>
    <property type="project" value="TreeGrafter"/>
</dbReference>
<keyword evidence="3" id="KW-1185">Reference proteome</keyword>
<dbReference type="Pfam" id="PF12706">
    <property type="entry name" value="Lactamase_B_2"/>
    <property type="match status" value="1"/>
</dbReference>
<evidence type="ECO:0000313" key="3">
    <source>
        <dbReference type="Proteomes" id="UP000292958"/>
    </source>
</evidence>
<gene>
    <name evidence="2" type="ORF">BDD14_0372</name>
</gene>
<evidence type="ECO:0000259" key="1">
    <source>
        <dbReference type="Pfam" id="PF12706"/>
    </source>
</evidence>
<dbReference type="EMBL" id="SHKW01000001">
    <property type="protein sequence ID" value="RZU39046.1"/>
    <property type="molecule type" value="Genomic_DNA"/>
</dbReference>
<sequence length="347" mass="38985">MESVDPKEAEEAKSLLRRAIFEERRFLNPLPTSVGGWETMRKALPLYLNNKEEKSPRRPLGPFRTDAGVYATPPASGLRLTWMGHSSTLVEMDGMRVLLDPVWDERASPLRWAGPKRFFAAPLKLKEMPSLDVVVVSHDHYDHLGESTIRTLAGMAAMRETEWVTALGVGEILEEYGVKRRRITELDWTESLGDASLSITALPSRHFSGRSMFNRFGTLWSSFALKGPVHNVYYGADSGWWPGFAEIGSVYGPFDVTMLEIGAYNELWKDIHLGPEGAVQAFEALGGKGLLMPIHWGLFDLALHGWKQPIEQVCEIADEKGIALWVPQPGLPTEVVRDTAVRSEWWR</sequence>
<dbReference type="PANTHER" id="PTHR15032:SF4">
    <property type="entry name" value="N-ACYL-PHOSPHATIDYLETHANOLAMINE-HYDROLYZING PHOSPHOLIPASE D"/>
    <property type="match status" value="1"/>
</dbReference>